<dbReference type="GO" id="GO:0035005">
    <property type="term" value="F:1-phosphatidylinositol-4-phosphate 3-kinase activity"/>
    <property type="evidence" value="ECO:0007669"/>
    <property type="project" value="UniProtKB-EC"/>
</dbReference>
<comment type="similarity">
    <text evidence="4">Belongs to the PI3/PI4-kinase family.</text>
</comment>
<evidence type="ECO:0000259" key="8">
    <source>
        <dbReference type="PROSITE" id="PS51547"/>
    </source>
</evidence>
<evidence type="ECO:0000259" key="5">
    <source>
        <dbReference type="PROSITE" id="PS50004"/>
    </source>
</evidence>
<sequence>MAPSCSDLWGCHQMSSCVILDCLLPNSIIVPLTCHKEVTLRKLKQEIWQEAKKYPLYRVLGLPEEYVFVGVTQDAEQEEFWDENRRLCDLQLFSPILKLVEPRGSKEEKVLNYEISLAIGRSVHDLDDAKDNEIQDFRRKIIEVVGDAVKSRQSGGLESLACYQHPPELEPSAKLPSSIEKHLDEGYLTVTVWRGSSESTSVRVTWDTYPDGIIAEALTRLTIPSDTLGSMAAIQGASRHALKICGTNEYLLAGRPITQYKTVRIWLSRGKTPQFSMISRGELYSSLNTYEFVEPSYVRTSPCKLPSIPESLPLSLWHPSMDGRLKVHILWASYVNVRDAQKIYVRAGVYHGSELLCQVRETQHVHCSNPKWGEWIQFELPIQEIPRAARLCLSICSEKRQKKKEKVVGTLCIF</sequence>
<dbReference type="EC" id="2.7.1.154" evidence="1"/>
<dbReference type="InterPro" id="IPR000341">
    <property type="entry name" value="PI3K_Ras-bd_dom"/>
</dbReference>
<comment type="catalytic activity">
    <reaction evidence="2">
        <text>a 1,2-diacyl-sn-glycero-3-phospho-(1D-myo-inositol) + ATP = a 1,2-diacyl-sn-glycero-3-phospho-(1D-myo-inositol-3-phosphate) + ADP + H(+)</text>
        <dbReference type="Rhea" id="RHEA:12709"/>
        <dbReference type="ChEBI" id="CHEBI:15378"/>
        <dbReference type="ChEBI" id="CHEBI:30616"/>
        <dbReference type="ChEBI" id="CHEBI:57880"/>
        <dbReference type="ChEBI" id="CHEBI:58088"/>
        <dbReference type="ChEBI" id="CHEBI:456216"/>
        <dbReference type="EC" id="2.7.1.137"/>
    </reaction>
    <physiologicalReaction direction="left-to-right" evidence="2">
        <dbReference type="Rhea" id="RHEA:12710"/>
    </physiologicalReaction>
</comment>
<dbReference type="Pfam" id="PF00794">
    <property type="entry name" value="PI3K_rbd"/>
    <property type="match status" value="1"/>
</dbReference>
<accession>A0AAN8ZWK6</accession>
<dbReference type="PROSITE" id="PS51547">
    <property type="entry name" value="C2_PI3K"/>
    <property type="match status" value="1"/>
</dbReference>
<feature type="domain" description="C2 PI3K-type" evidence="8">
    <location>
        <begin position="321"/>
        <end position="414"/>
    </location>
</feature>
<dbReference type="PROSITE" id="PS51546">
    <property type="entry name" value="PI3K_RBD"/>
    <property type="match status" value="1"/>
</dbReference>
<gene>
    <name evidence="9" type="primary">PIK3CA_1</name>
    <name evidence="9" type="ORF">SK128_004191</name>
</gene>
<dbReference type="InterPro" id="IPR029071">
    <property type="entry name" value="Ubiquitin-like_domsf"/>
</dbReference>
<dbReference type="InterPro" id="IPR000008">
    <property type="entry name" value="C2_dom"/>
</dbReference>
<dbReference type="InterPro" id="IPR002420">
    <property type="entry name" value="PI3K-type_C2_dom"/>
</dbReference>
<reference evidence="9 10" key="1">
    <citation type="submission" date="2023-11" db="EMBL/GenBank/DDBJ databases">
        <title>Halocaridina rubra genome assembly.</title>
        <authorList>
            <person name="Smith C."/>
        </authorList>
    </citation>
    <scope>NUCLEOTIDE SEQUENCE [LARGE SCALE GENOMIC DNA]</scope>
    <source>
        <strain evidence="9">EP-1</strain>
        <tissue evidence="9">Whole</tissue>
    </source>
</reference>
<evidence type="ECO:0000313" key="9">
    <source>
        <dbReference type="EMBL" id="KAK7071391.1"/>
    </source>
</evidence>
<dbReference type="SMART" id="SM00143">
    <property type="entry name" value="PI3K_p85B"/>
    <property type="match status" value="1"/>
</dbReference>
<dbReference type="GO" id="GO:0016303">
    <property type="term" value="F:1-phosphatidylinositol-3-kinase activity"/>
    <property type="evidence" value="ECO:0007669"/>
    <property type="project" value="UniProtKB-EC"/>
</dbReference>
<keyword evidence="10" id="KW-1185">Reference proteome</keyword>
<feature type="domain" description="PI3K-ABD" evidence="6">
    <location>
        <begin position="14"/>
        <end position="103"/>
    </location>
</feature>
<evidence type="ECO:0000256" key="4">
    <source>
        <dbReference type="PROSITE-ProRule" id="PRU00880"/>
    </source>
</evidence>
<evidence type="ECO:0000256" key="3">
    <source>
        <dbReference type="ARBA" id="ARBA00029297"/>
    </source>
</evidence>
<organism evidence="9 10">
    <name type="scientific">Halocaridina rubra</name>
    <name type="common">Hawaiian red shrimp</name>
    <dbReference type="NCBI Taxonomy" id="373956"/>
    <lineage>
        <taxon>Eukaryota</taxon>
        <taxon>Metazoa</taxon>
        <taxon>Ecdysozoa</taxon>
        <taxon>Arthropoda</taxon>
        <taxon>Crustacea</taxon>
        <taxon>Multicrustacea</taxon>
        <taxon>Malacostraca</taxon>
        <taxon>Eumalacostraca</taxon>
        <taxon>Eucarida</taxon>
        <taxon>Decapoda</taxon>
        <taxon>Pleocyemata</taxon>
        <taxon>Caridea</taxon>
        <taxon>Atyoidea</taxon>
        <taxon>Atyidae</taxon>
        <taxon>Halocaridina</taxon>
    </lineage>
</organism>
<name>A0AAN8ZWK6_HALRR</name>
<evidence type="ECO:0000256" key="1">
    <source>
        <dbReference type="ARBA" id="ARBA00012013"/>
    </source>
</evidence>
<feature type="domain" description="C2" evidence="5">
    <location>
        <begin position="308"/>
        <end position="414"/>
    </location>
</feature>
<feature type="domain" description="PI3K-RBD" evidence="7">
    <location>
        <begin position="185"/>
        <end position="279"/>
    </location>
</feature>
<dbReference type="AlphaFoldDB" id="A0AAN8ZWK6"/>
<dbReference type="InterPro" id="IPR035892">
    <property type="entry name" value="C2_domain_sf"/>
</dbReference>
<keyword evidence="9" id="KW-0808">Transferase</keyword>
<dbReference type="Gene3D" id="3.10.20.770">
    <property type="match status" value="1"/>
</dbReference>
<evidence type="ECO:0000313" key="10">
    <source>
        <dbReference type="Proteomes" id="UP001381693"/>
    </source>
</evidence>
<dbReference type="Pfam" id="PF02192">
    <property type="entry name" value="PI3K_p85B"/>
    <property type="match status" value="1"/>
</dbReference>
<dbReference type="InterPro" id="IPR003113">
    <property type="entry name" value="PI3K_ABD"/>
</dbReference>
<dbReference type="SUPFAM" id="SSF54236">
    <property type="entry name" value="Ubiquitin-like"/>
    <property type="match status" value="1"/>
</dbReference>
<dbReference type="Gene3D" id="2.60.40.150">
    <property type="entry name" value="C2 domain"/>
    <property type="match status" value="1"/>
</dbReference>
<dbReference type="SMART" id="SM00142">
    <property type="entry name" value="PI3K_C2"/>
    <property type="match status" value="1"/>
</dbReference>
<evidence type="ECO:0000259" key="7">
    <source>
        <dbReference type="PROSITE" id="PS51546"/>
    </source>
</evidence>
<dbReference type="Proteomes" id="UP001381693">
    <property type="component" value="Unassembled WGS sequence"/>
</dbReference>
<dbReference type="SMART" id="SM00144">
    <property type="entry name" value="PI3K_rbd"/>
    <property type="match status" value="1"/>
</dbReference>
<comment type="caution">
    <text evidence="9">The sequence shown here is derived from an EMBL/GenBank/DDBJ whole genome shotgun (WGS) entry which is preliminary data.</text>
</comment>
<dbReference type="PROSITE" id="PS51544">
    <property type="entry name" value="PI3K_ABD"/>
    <property type="match status" value="1"/>
</dbReference>
<evidence type="ECO:0000256" key="2">
    <source>
        <dbReference type="ARBA" id="ARBA00023985"/>
    </source>
</evidence>
<protein>
    <recommendedName>
        <fullName evidence="1">phosphatidylinositol-4-phosphate 3-kinase</fullName>
        <ecNumber evidence="1">2.7.1.154</ecNumber>
    </recommendedName>
</protein>
<dbReference type="SUPFAM" id="SSF49562">
    <property type="entry name" value="C2 domain (Calcium/lipid-binding domain, CaLB)"/>
    <property type="match status" value="1"/>
</dbReference>
<proteinExistence type="inferred from homology"/>
<dbReference type="PROSITE" id="PS50004">
    <property type="entry name" value="C2"/>
    <property type="match status" value="1"/>
</dbReference>
<dbReference type="Pfam" id="PF00792">
    <property type="entry name" value="PI3K_C2"/>
    <property type="match status" value="1"/>
</dbReference>
<evidence type="ECO:0000259" key="6">
    <source>
        <dbReference type="PROSITE" id="PS51544"/>
    </source>
</evidence>
<comment type="catalytic activity">
    <reaction evidence="3">
        <text>a 1,2-diacyl-sn-glycero-3-phospho-(1D-myo-inositol 4-phosphate) + ATP = a 1,2-diacyl-sn-glycero-3-phospho-(1D-myo-inositol-3,4-bisphosphate) + ADP + H(+)</text>
        <dbReference type="Rhea" id="RHEA:18373"/>
        <dbReference type="ChEBI" id="CHEBI:15378"/>
        <dbReference type="ChEBI" id="CHEBI:30616"/>
        <dbReference type="ChEBI" id="CHEBI:57658"/>
        <dbReference type="ChEBI" id="CHEBI:58178"/>
        <dbReference type="ChEBI" id="CHEBI:456216"/>
        <dbReference type="EC" id="2.7.1.154"/>
    </reaction>
    <physiologicalReaction direction="left-to-right" evidence="3">
        <dbReference type="Rhea" id="RHEA:18374"/>
    </physiologicalReaction>
</comment>
<dbReference type="EMBL" id="JAXCGZ010014766">
    <property type="protein sequence ID" value="KAK7071391.1"/>
    <property type="molecule type" value="Genomic_DNA"/>
</dbReference>